<dbReference type="InterPro" id="IPR029119">
    <property type="entry name" value="MutY_C"/>
</dbReference>
<evidence type="ECO:0000256" key="5">
    <source>
        <dbReference type="ARBA" id="ARBA00022023"/>
    </source>
</evidence>
<dbReference type="InterPro" id="IPR011257">
    <property type="entry name" value="DNA_glycosylase"/>
</dbReference>
<dbReference type="Gene3D" id="1.10.1670.10">
    <property type="entry name" value="Helix-hairpin-Helix base-excision DNA repair enzymes (C-terminal)"/>
    <property type="match status" value="1"/>
</dbReference>
<evidence type="ECO:0000256" key="3">
    <source>
        <dbReference type="ARBA" id="ARBA00008343"/>
    </source>
</evidence>
<evidence type="ECO:0000256" key="2">
    <source>
        <dbReference type="ARBA" id="ARBA00002933"/>
    </source>
</evidence>
<dbReference type="InterPro" id="IPR003265">
    <property type="entry name" value="HhH-GPD_domain"/>
</dbReference>
<keyword evidence="6" id="KW-0004">4Fe-4S</keyword>
<proteinExistence type="inferred from homology"/>
<evidence type="ECO:0000256" key="14">
    <source>
        <dbReference type="RuleBase" id="RU365096"/>
    </source>
</evidence>
<dbReference type="FunFam" id="1.10.340.30:FF:000002">
    <property type="entry name" value="Adenine DNA glycosylase"/>
    <property type="match status" value="1"/>
</dbReference>
<dbReference type="GO" id="GO:0006298">
    <property type="term" value="P:mismatch repair"/>
    <property type="evidence" value="ECO:0007669"/>
    <property type="project" value="TreeGrafter"/>
</dbReference>
<dbReference type="PANTHER" id="PTHR42944">
    <property type="entry name" value="ADENINE DNA GLYCOSYLASE"/>
    <property type="match status" value="1"/>
</dbReference>
<dbReference type="InterPro" id="IPR004036">
    <property type="entry name" value="Endonuclease-III-like_CS2"/>
</dbReference>
<keyword evidence="7" id="KW-0479">Metal-binding</keyword>
<keyword evidence="8 14" id="KW-0227">DNA damage</keyword>
<name>A0A2A5WBM7_9GAMM</name>
<dbReference type="EMBL" id="NTJZ01000007">
    <property type="protein sequence ID" value="PDH33678.1"/>
    <property type="molecule type" value="Genomic_DNA"/>
</dbReference>
<dbReference type="NCBIfam" id="TIGR01084">
    <property type="entry name" value="mutY"/>
    <property type="match status" value="1"/>
</dbReference>
<dbReference type="EC" id="3.2.2.31" evidence="4 14"/>
<evidence type="ECO:0000256" key="1">
    <source>
        <dbReference type="ARBA" id="ARBA00000843"/>
    </source>
</evidence>
<dbReference type="PANTHER" id="PTHR42944:SF1">
    <property type="entry name" value="ADENINE DNA GLYCOSYLASE"/>
    <property type="match status" value="1"/>
</dbReference>
<dbReference type="GO" id="GO:0032357">
    <property type="term" value="F:oxidized purine DNA binding"/>
    <property type="evidence" value="ECO:0007669"/>
    <property type="project" value="TreeGrafter"/>
</dbReference>
<evidence type="ECO:0000313" key="16">
    <source>
        <dbReference type="EMBL" id="PDH33678.1"/>
    </source>
</evidence>
<dbReference type="GO" id="GO:0006284">
    <property type="term" value="P:base-excision repair"/>
    <property type="evidence" value="ECO:0007669"/>
    <property type="project" value="UniProtKB-UniRule"/>
</dbReference>
<keyword evidence="10 14" id="KW-0408">Iron</keyword>
<accession>A0A2A5WBM7</accession>
<dbReference type="SMART" id="SM00525">
    <property type="entry name" value="FES"/>
    <property type="match status" value="1"/>
</dbReference>
<evidence type="ECO:0000259" key="15">
    <source>
        <dbReference type="SMART" id="SM00478"/>
    </source>
</evidence>
<dbReference type="InterPro" id="IPR005760">
    <property type="entry name" value="A/G_AdeGlyc_MutY"/>
</dbReference>
<evidence type="ECO:0000256" key="11">
    <source>
        <dbReference type="ARBA" id="ARBA00023014"/>
    </source>
</evidence>
<reference evidence="16 17" key="1">
    <citation type="submission" date="2017-08" db="EMBL/GenBank/DDBJ databases">
        <title>Fine stratification of microbial communities through a metagenomic profile of the photic zone.</title>
        <authorList>
            <person name="Haro-Moreno J.M."/>
            <person name="Lopez-Perez M."/>
            <person name="De La Torre J."/>
            <person name="Picazo A."/>
            <person name="Camacho A."/>
            <person name="Rodriguez-Valera F."/>
        </authorList>
    </citation>
    <scope>NUCLEOTIDE SEQUENCE [LARGE SCALE GENOMIC DNA]</scope>
    <source>
        <strain evidence="16">MED-G28</strain>
    </source>
</reference>
<dbReference type="CDD" id="cd00056">
    <property type="entry name" value="ENDO3c"/>
    <property type="match status" value="1"/>
</dbReference>
<dbReference type="Proteomes" id="UP000219329">
    <property type="component" value="Unassembled WGS sequence"/>
</dbReference>
<evidence type="ECO:0000256" key="12">
    <source>
        <dbReference type="ARBA" id="ARBA00023204"/>
    </source>
</evidence>
<comment type="function">
    <text evidence="2">Adenine glycosylase active on G-A mispairs. MutY also corrects error-prone DNA synthesis past GO lesions which are due to the oxidatively damaged form of guanine: 7,8-dihydro-8-oxoguanine (8-oxo-dGTP).</text>
</comment>
<dbReference type="InterPro" id="IPR015797">
    <property type="entry name" value="NUDIX_hydrolase-like_dom_sf"/>
</dbReference>
<evidence type="ECO:0000256" key="8">
    <source>
        <dbReference type="ARBA" id="ARBA00022763"/>
    </source>
</evidence>
<dbReference type="GO" id="GO:0046872">
    <property type="term" value="F:metal ion binding"/>
    <property type="evidence" value="ECO:0007669"/>
    <property type="project" value="UniProtKB-UniRule"/>
</dbReference>
<comment type="cofactor">
    <cofactor evidence="14">
        <name>[4Fe-4S] cluster</name>
        <dbReference type="ChEBI" id="CHEBI:49883"/>
    </cofactor>
    <text evidence="14">Binds 1 [4Fe-4S] cluster.</text>
</comment>
<evidence type="ECO:0000256" key="13">
    <source>
        <dbReference type="ARBA" id="ARBA00023295"/>
    </source>
</evidence>
<dbReference type="InterPro" id="IPR000445">
    <property type="entry name" value="HhH_motif"/>
</dbReference>
<keyword evidence="13 14" id="KW-0326">Glycosidase</keyword>
<organism evidence="16 17">
    <name type="scientific">OM182 bacterium MED-G28</name>
    <dbReference type="NCBI Taxonomy" id="1986256"/>
    <lineage>
        <taxon>Bacteria</taxon>
        <taxon>Pseudomonadati</taxon>
        <taxon>Pseudomonadota</taxon>
        <taxon>Gammaproteobacteria</taxon>
        <taxon>OMG group</taxon>
        <taxon>OM182 clade</taxon>
    </lineage>
</organism>
<evidence type="ECO:0000313" key="17">
    <source>
        <dbReference type="Proteomes" id="UP000219329"/>
    </source>
</evidence>
<dbReference type="InterPro" id="IPR023170">
    <property type="entry name" value="HhH_base_excis_C"/>
</dbReference>
<dbReference type="Pfam" id="PF00633">
    <property type="entry name" value="HHH"/>
    <property type="match status" value="1"/>
</dbReference>
<comment type="caution">
    <text evidence="16">The sequence shown here is derived from an EMBL/GenBank/DDBJ whole genome shotgun (WGS) entry which is preliminary data.</text>
</comment>
<dbReference type="NCBIfam" id="NF008132">
    <property type="entry name" value="PRK10880.1"/>
    <property type="match status" value="1"/>
</dbReference>
<comment type="similarity">
    <text evidence="3 14">Belongs to the Nth/MutY family.</text>
</comment>
<dbReference type="Gene3D" id="1.10.340.30">
    <property type="entry name" value="Hypothetical protein, domain 2"/>
    <property type="match status" value="1"/>
</dbReference>
<dbReference type="PROSITE" id="PS01155">
    <property type="entry name" value="ENDONUCLEASE_III_2"/>
    <property type="match status" value="1"/>
</dbReference>
<dbReference type="GO" id="GO:0000701">
    <property type="term" value="F:purine-specific mismatch base pair DNA N-glycosylase activity"/>
    <property type="evidence" value="ECO:0007669"/>
    <property type="project" value="UniProtKB-EC"/>
</dbReference>
<dbReference type="SMART" id="SM00478">
    <property type="entry name" value="ENDO3c"/>
    <property type="match status" value="1"/>
</dbReference>
<dbReference type="InterPro" id="IPR003651">
    <property type="entry name" value="Endonuclease3_FeS-loop_motif"/>
</dbReference>
<sequence length="354" mass="39885">MSDFSDNVLAWFKSHGRRDLPWQKKPTPYRVWVSEIMLQQTQVATVIPYYQRFMEKFPNVAELAKADIDQVLHLWTGLGYYARARNLHKAAQTVVEKFSSEFPKSVEALESLPGIGRSTAGAIAALSMNIQAPILDGNVKRVLARFHTIEGWPEQTKIKNALWQIAEQSTPIKDVAAYTQAIMDLGATVCKRSNPSCDSCPLNSNCLAFTTNSIKKYPGKKPKKKLPVKSVVMYIFQNESGEVYLEKRPPNGIWGSLYSFPEEVLEANTALVHEPFENIPQHILPLESGKSLQPLRHTFSHYHLDINPRMVAVKQNGVEIAETDHWLWYPLDHSVEVGLAAPVKKLLSKLAVPL</sequence>
<dbReference type="CDD" id="cd03431">
    <property type="entry name" value="NUDIX_DNA_Glycosylase_C-MutY"/>
    <property type="match status" value="1"/>
</dbReference>
<evidence type="ECO:0000256" key="10">
    <source>
        <dbReference type="ARBA" id="ARBA00023004"/>
    </source>
</evidence>
<evidence type="ECO:0000256" key="7">
    <source>
        <dbReference type="ARBA" id="ARBA00022723"/>
    </source>
</evidence>
<dbReference type="GO" id="GO:0034039">
    <property type="term" value="F:8-oxo-7,8-dihydroguanine DNA N-glycosylase activity"/>
    <property type="evidence" value="ECO:0007669"/>
    <property type="project" value="TreeGrafter"/>
</dbReference>
<dbReference type="GO" id="GO:0051539">
    <property type="term" value="F:4 iron, 4 sulfur cluster binding"/>
    <property type="evidence" value="ECO:0007669"/>
    <property type="project" value="UniProtKB-UniRule"/>
</dbReference>
<feature type="domain" description="HhH-GPD" evidence="15">
    <location>
        <begin position="37"/>
        <end position="188"/>
    </location>
</feature>
<comment type="catalytic activity">
    <reaction evidence="1 14">
        <text>Hydrolyzes free adenine bases from 7,8-dihydro-8-oxoguanine:adenine mismatched double-stranded DNA, leaving an apurinic site.</text>
        <dbReference type="EC" id="3.2.2.31"/>
    </reaction>
</comment>
<evidence type="ECO:0000256" key="4">
    <source>
        <dbReference type="ARBA" id="ARBA00012045"/>
    </source>
</evidence>
<dbReference type="Gene3D" id="3.90.79.10">
    <property type="entry name" value="Nucleoside Triphosphate Pyrophosphohydrolase"/>
    <property type="match status" value="1"/>
</dbReference>
<dbReference type="SUPFAM" id="SSF48150">
    <property type="entry name" value="DNA-glycosylase"/>
    <property type="match status" value="1"/>
</dbReference>
<dbReference type="GO" id="GO:0035485">
    <property type="term" value="F:adenine/guanine mispair binding"/>
    <property type="evidence" value="ECO:0007669"/>
    <property type="project" value="TreeGrafter"/>
</dbReference>
<evidence type="ECO:0000256" key="9">
    <source>
        <dbReference type="ARBA" id="ARBA00022801"/>
    </source>
</evidence>
<dbReference type="Pfam" id="PF14815">
    <property type="entry name" value="NUDIX_4"/>
    <property type="match status" value="1"/>
</dbReference>
<protein>
    <recommendedName>
        <fullName evidence="5 14">Adenine DNA glycosylase</fullName>
        <ecNumber evidence="4 14">3.2.2.31</ecNumber>
    </recommendedName>
</protein>
<gene>
    <name evidence="16" type="ORF">CNF02_08105</name>
</gene>
<evidence type="ECO:0000256" key="6">
    <source>
        <dbReference type="ARBA" id="ARBA00022485"/>
    </source>
</evidence>
<dbReference type="AlphaFoldDB" id="A0A2A5WBM7"/>
<dbReference type="InterPro" id="IPR044298">
    <property type="entry name" value="MIG/MutY"/>
</dbReference>
<dbReference type="Pfam" id="PF00730">
    <property type="entry name" value="HhH-GPD"/>
    <property type="match status" value="1"/>
</dbReference>
<keyword evidence="9" id="KW-0378">Hydrolase</keyword>
<keyword evidence="11" id="KW-0411">Iron-sulfur</keyword>
<keyword evidence="12" id="KW-0234">DNA repair</keyword>
<dbReference type="SUPFAM" id="SSF55811">
    <property type="entry name" value="Nudix"/>
    <property type="match status" value="1"/>
</dbReference>